<dbReference type="PANTHER" id="PTHR43377">
    <property type="entry name" value="BILIVERDIN REDUCTASE A"/>
    <property type="match status" value="1"/>
</dbReference>
<evidence type="ECO:0000259" key="2">
    <source>
        <dbReference type="Pfam" id="PF01408"/>
    </source>
</evidence>
<dbReference type="SUPFAM" id="SSF51735">
    <property type="entry name" value="NAD(P)-binding Rossmann-fold domains"/>
    <property type="match status" value="1"/>
</dbReference>
<dbReference type="Proteomes" id="UP000290218">
    <property type="component" value="Unassembled WGS sequence"/>
</dbReference>
<dbReference type="PANTHER" id="PTHR43377:SF2">
    <property type="entry name" value="BINDING ROSSMANN FOLD OXIDOREDUCTASE, PUTATIVE (AFU_ORTHOLOGUE AFUA_4G00560)-RELATED"/>
    <property type="match status" value="1"/>
</dbReference>
<feature type="region of interest" description="Disordered" evidence="1">
    <location>
        <begin position="475"/>
        <end position="497"/>
    </location>
</feature>
<dbReference type="InterPro" id="IPR004104">
    <property type="entry name" value="Gfo/Idh/MocA-like_OxRdtase_C"/>
</dbReference>
<evidence type="ECO:0000256" key="1">
    <source>
        <dbReference type="SAM" id="MobiDB-lite"/>
    </source>
</evidence>
<name>A0A4Q1C8E0_9BACT</name>
<dbReference type="InterPro" id="IPR051450">
    <property type="entry name" value="Gfo/Idh/MocA_Oxidoreductases"/>
</dbReference>
<dbReference type="InterPro" id="IPR000683">
    <property type="entry name" value="Gfo/Idh/MocA-like_OxRdtase_N"/>
</dbReference>
<dbReference type="AlphaFoldDB" id="A0A4Q1C8E0"/>
<proteinExistence type="predicted"/>
<dbReference type="EMBL" id="SDHX01000001">
    <property type="protein sequence ID" value="RXK55213.1"/>
    <property type="molecule type" value="Genomic_DNA"/>
</dbReference>
<dbReference type="Pfam" id="PF01408">
    <property type="entry name" value="GFO_IDH_MocA"/>
    <property type="match status" value="1"/>
</dbReference>
<evidence type="ECO:0000259" key="3">
    <source>
        <dbReference type="Pfam" id="PF02894"/>
    </source>
</evidence>
<accession>A0A4Q1C8E0</accession>
<feature type="domain" description="Gfo/Idh/MocA-like oxidoreductase C-terminal" evidence="3">
    <location>
        <begin position="186"/>
        <end position="463"/>
    </location>
</feature>
<sequence length="497" mass="54919">MLPPQGPTPAGVDRRHFMKTLSAAGLVLGAAPGLLAAAVTGRRKRYAIVGLGSRYRMYHDAIEKTYKEHAELVALCDKNAGRLALAQKRSAENGAPVPAGYLHTDFDKMVREAKPDVVIVTTMDSTHDEYLVRAMELGCDTVTEKPMTTTPDKCQRILDARAKTGKLVRVLFNYRYSPPRTQVKDILMSGEIGEVLSVDFQWLLNTSHGADYFRRWHGRKENSGGLMIHKATHHFDLVNWWLGAVPVRVDATGKREFYTPAMAKRFGLSSHHDRCHTCPEKDKCGFFMSLADNPGLKSLYLDQEHHDGYFRDQCVFNPRIDIEDTMNVIVGYDNNVTLNYSLNAFNAWEGYQIAFNGTLGRLEHSIVEQVYVNAADSDDAQGAIAEGGTRTRVIPLRGAGRKVEPWTGTGSHGGGDKLMLDDLFLPAPPADKYLRAADERAGAISILIGAAANQCFTTHQPVDIRKLVTGLGTPEYAPMPSRTGPLPMPQAARIRRG</sequence>
<comment type="caution">
    <text evidence="4">The sequence shown here is derived from an EMBL/GenBank/DDBJ whole genome shotgun (WGS) entry which is preliminary data.</text>
</comment>
<dbReference type="Gene3D" id="3.30.360.10">
    <property type="entry name" value="Dihydrodipicolinate Reductase, domain 2"/>
    <property type="match status" value="1"/>
</dbReference>
<protein>
    <submittedName>
        <fullName evidence="4">Gfo/Idh/MocA family oxidoreductase</fullName>
    </submittedName>
</protein>
<dbReference type="Pfam" id="PF02894">
    <property type="entry name" value="GFO_IDH_MocA_C"/>
    <property type="match status" value="1"/>
</dbReference>
<keyword evidence="5" id="KW-1185">Reference proteome</keyword>
<dbReference type="OrthoDB" id="9781031at2"/>
<evidence type="ECO:0000313" key="4">
    <source>
        <dbReference type="EMBL" id="RXK55213.1"/>
    </source>
</evidence>
<organism evidence="4 5">
    <name type="scientific">Oleiharenicola lentus</name>
    <dbReference type="NCBI Taxonomy" id="2508720"/>
    <lineage>
        <taxon>Bacteria</taxon>
        <taxon>Pseudomonadati</taxon>
        <taxon>Verrucomicrobiota</taxon>
        <taxon>Opitutia</taxon>
        <taxon>Opitutales</taxon>
        <taxon>Opitutaceae</taxon>
        <taxon>Oleiharenicola</taxon>
    </lineage>
</organism>
<evidence type="ECO:0000313" key="5">
    <source>
        <dbReference type="Proteomes" id="UP000290218"/>
    </source>
</evidence>
<dbReference type="InterPro" id="IPR036291">
    <property type="entry name" value="NAD(P)-bd_dom_sf"/>
</dbReference>
<reference evidence="4 5" key="1">
    <citation type="submission" date="2019-01" db="EMBL/GenBank/DDBJ databases">
        <title>Lacunisphaera sp. strain TWA-58.</title>
        <authorList>
            <person name="Chen W.-M."/>
        </authorList>
    </citation>
    <scope>NUCLEOTIDE SEQUENCE [LARGE SCALE GENOMIC DNA]</scope>
    <source>
        <strain evidence="4 5">TWA-58</strain>
    </source>
</reference>
<dbReference type="Gene3D" id="3.40.50.720">
    <property type="entry name" value="NAD(P)-binding Rossmann-like Domain"/>
    <property type="match status" value="1"/>
</dbReference>
<gene>
    <name evidence="4" type="ORF">ESB00_04775</name>
</gene>
<dbReference type="InterPro" id="IPR006311">
    <property type="entry name" value="TAT_signal"/>
</dbReference>
<dbReference type="PROSITE" id="PS51318">
    <property type="entry name" value="TAT"/>
    <property type="match status" value="1"/>
</dbReference>
<dbReference type="SUPFAM" id="SSF55347">
    <property type="entry name" value="Glyceraldehyde-3-phosphate dehydrogenase-like, C-terminal domain"/>
    <property type="match status" value="1"/>
</dbReference>
<feature type="domain" description="Gfo/Idh/MocA-like oxidoreductase N-terminal" evidence="2">
    <location>
        <begin position="45"/>
        <end position="171"/>
    </location>
</feature>
<dbReference type="GO" id="GO:0000166">
    <property type="term" value="F:nucleotide binding"/>
    <property type="evidence" value="ECO:0007669"/>
    <property type="project" value="InterPro"/>
</dbReference>